<proteinExistence type="predicted"/>
<dbReference type="EMBL" id="FBWC01000002">
    <property type="protein sequence ID" value="CUX08563.1"/>
    <property type="molecule type" value="Genomic_DNA"/>
</dbReference>
<organism evidence="2 3">
    <name type="scientific">Agrobacterium tumefaciens str. Kerr 14</name>
    <dbReference type="NCBI Taxonomy" id="1183424"/>
    <lineage>
        <taxon>Bacteria</taxon>
        <taxon>Pseudomonadati</taxon>
        <taxon>Pseudomonadota</taxon>
        <taxon>Alphaproteobacteria</taxon>
        <taxon>Hyphomicrobiales</taxon>
        <taxon>Rhizobiaceae</taxon>
        <taxon>Rhizobium/Agrobacterium group</taxon>
        <taxon>Agrobacterium</taxon>
        <taxon>Agrobacterium tumefaciens complex</taxon>
    </lineage>
</organism>
<feature type="domain" description="HEPN AbiJ-N-terminal" evidence="1">
    <location>
        <begin position="39"/>
        <end position="183"/>
    </location>
</feature>
<sequence length="308" mass="34187">MQKPLLLARGRLFGTKVSGSTARQNVENEFSFRKELTFEQAEGAAPLPSQLELKEVSDGLKAKMWQLFHDSIVSVRGDWLEGKWNEILRDHHVDRLNLPIDKFNEYKKLALEELRGTLFSNDYLKFFGFIQYVLRHYQCPEYIKMAVPAILTMHRAAYRVVDGDTIAPFATEEEGATAQRALDELKAAGMHGARSHLRNAMINLTAGAWADSIRESIHAVESVARTIAAGTNTLGPALTEIEKKLGMHPALKSGFGSIYGFASDSRGIRHALLDKGDAEVDEADAMFMIGACSAFVTYLVQKKRAAGI</sequence>
<dbReference type="AlphaFoldDB" id="A0A1S7NKV8"/>
<evidence type="ECO:0000259" key="1">
    <source>
        <dbReference type="Pfam" id="PF18863"/>
    </source>
</evidence>
<gene>
    <name evidence="2" type="ORF">AGR4C_Cc100044</name>
</gene>
<accession>A0A1S7NKV8</accession>
<evidence type="ECO:0000313" key="3">
    <source>
        <dbReference type="Proteomes" id="UP000191897"/>
    </source>
</evidence>
<reference evidence="2 3" key="1">
    <citation type="submission" date="2016-01" db="EMBL/GenBank/DDBJ databases">
        <authorList>
            <person name="Oliw E.H."/>
        </authorList>
    </citation>
    <scope>NUCLEOTIDE SEQUENCE [LARGE SCALE GENOMIC DNA]</scope>
    <source>
        <strain evidence="2 3">Kerr 14</strain>
    </source>
</reference>
<dbReference type="InterPro" id="IPR049503">
    <property type="entry name" value="AbiJ_NTD4"/>
</dbReference>
<dbReference type="Proteomes" id="UP000191897">
    <property type="component" value="Unassembled WGS sequence"/>
</dbReference>
<protein>
    <recommendedName>
        <fullName evidence="1">HEPN AbiJ-N-terminal domain-containing protein</fullName>
    </recommendedName>
</protein>
<name>A0A1S7NKV8_AGRTU</name>
<dbReference type="Pfam" id="PF18863">
    <property type="entry name" value="AbiJ_NTD4"/>
    <property type="match status" value="1"/>
</dbReference>
<evidence type="ECO:0000313" key="2">
    <source>
        <dbReference type="EMBL" id="CUX08563.1"/>
    </source>
</evidence>